<dbReference type="InterPro" id="IPR013740">
    <property type="entry name" value="Redoxin"/>
</dbReference>
<gene>
    <name evidence="3" type="ORF">KDD93_01995</name>
</gene>
<dbReference type="RefSeq" id="WP_212139914.1">
    <property type="nucleotide sequence ID" value="NZ_JAGSSW010000002.1"/>
</dbReference>
<keyword evidence="1" id="KW-0472">Membrane</keyword>
<name>A0ABS5HGF0_9BACT</name>
<dbReference type="PANTHER" id="PTHR42852:SF13">
    <property type="entry name" value="PROTEIN DIPZ"/>
    <property type="match status" value="1"/>
</dbReference>
<reference evidence="3 4" key="1">
    <citation type="submission" date="2021-04" db="EMBL/GenBank/DDBJ databases">
        <title>Molecular and phenotypic characterization and identification of bacterial isolates recovered from the Anatolian ground squirrels (Spermophilus xanthoprymnus) and which have the potential to form a new species in the Campylobacter genus.</title>
        <authorList>
            <person name="Aydin F."/>
            <person name="Abay S."/>
            <person name="Kayman T."/>
            <person name="Karakaya E."/>
            <person name="Mustak H.K."/>
            <person name="Mustak I.B."/>
            <person name="Bilgin N."/>
            <person name="Duzler A."/>
            <person name="Sahin O."/>
            <person name="Guran O."/>
            <person name="Saticioglu I.B."/>
        </authorList>
    </citation>
    <scope>NUCLEOTIDE SEQUENCE [LARGE SCALE GENOMIC DNA]</scope>
    <source>
        <strain evidence="4">faydin-G24</strain>
    </source>
</reference>
<dbReference type="EMBL" id="JAGSSW010000002">
    <property type="protein sequence ID" value="MBR8463343.1"/>
    <property type="molecule type" value="Genomic_DNA"/>
</dbReference>
<organism evidence="3 4">
    <name type="scientific">Campylobacter anatolicus</name>
    <dbReference type="NCBI Taxonomy" id="2829105"/>
    <lineage>
        <taxon>Bacteria</taxon>
        <taxon>Pseudomonadati</taxon>
        <taxon>Campylobacterota</taxon>
        <taxon>Epsilonproteobacteria</taxon>
        <taxon>Campylobacterales</taxon>
        <taxon>Campylobacteraceae</taxon>
        <taxon>Campylobacter</taxon>
    </lineage>
</organism>
<dbReference type="InterPro" id="IPR013766">
    <property type="entry name" value="Thioredoxin_domain"/>
</dbReference>
<dbReference type="PROSITE" id="PS51352">
    <property type="entry name" value="THIOREDOXIN_2"/>
    <property type="match status" value="1"/>
</dbReference>
<keyword evidence="1" id="KW-1133">Transmembrane helix</keyword>
<feature type="transmembrane region" description="Helical" evidence="1">
    <location>
        <begin position="57"/>
        <end position="77"/>
    </location>
</feature>
<dbReference type="Proteomes" id="UP000682951">
    <property type="component" value="Unassembled WGS sequence"/>
</dbReference>
<dbReference type="CDD" id="cd02966">
    <property type="entry name" value="TlpA_like_family"/>
    <property type="match status" value="1"/>
</dbReference>
<evidence type="ECO:0000313" key="4">
    <source>
        <dbReference type="Proteomes" id="UP000682951"/>
    </source>
</evidence>
<protein>
    <submittedName>
        <fullName evidence="3">TlpA family protein disulfide reductase</fullName>
    </submittedName>
</protein>
<accession>A0ABS5HGF0</accession>
<keyword evidence="4" id="KW-1185">Reference proteome</keyword>
<keyword evidence="1" id="KW-0812">Transmembrane</keyword>
<sequence>MCVNFKAIFSLLFMILVLFGCGNDGYNKNHIVLNSPNGVKTQYFPEDRRLMMNDGKAYMLFFFGTSCGVCMAQAPIINEIYSEFRDKFSIYGIFGPSLGFDKDLAIIKEHNINYNVISDKISVDYFSKVVGGVMGVPAIFIFDSHGNLKRRFIGLTPKPTLENEIKLIL</sequence>
<dbReference type="PROSITE" id="PS51257">
    <property type="entry name" value="PROKAR_LIPOPROTEIN"/>
    <property type="match status" value="1"/>
</dbReference>
<dbReference type="Pfam" id="PF08534">
    <property type="entry name" value="Redoxin"/>
    <property type="match status" value="1"/>
</dbReference>
<evidence type="ECO:0000313" key="3">
    <source>
        <dbReference type="EMBL" id="MBR8463343.1"/>
    </source>
</evidence>
<dbReference type="Gene3D" id="3.40.30.10">
    <property type="entry name" value="Glutaredoxin"/>
    <property type="match status" value="1"/>
</dbReference>
<dbReference type="InterPro" id="IPR050553">
    <property type="entry name" value="Thioredoxin_ResA/DsbE_sf"/>
</dbReference>
<dbReference type="PANTHER" id="PTHR42852">
    <property type="entry name" value="THIOL:DISULFIDE INTERCHANGE PROTEIN DSBE"/>
    <property type="match status" value="1"/>
</dbReference>
<comment type="caution">
    <text evidence="3">The sequence shown here is derived from an EMBL/GenBank/DDBJ whole genome shotgun (WGS) entry which is preliminary data.</text>
</comment>
<dbReference type="InterPro" id="IPR036249">
    <property type="entry name" value="Thioredoxin-like_sf"/>
</dbReference>
<proteinExistence type="predicted"/>
<evidence type="ECO:0000256" key="1">
    <source>
        <dbReference type="SAM" id="Phobius"/>
    </source>
</evidence>
<feature type="domain" description="Thioredoxin" evidence="2">
    <location>
        <begin position="22"/>
        <end position="169"/>
    </location>
</feature>
<evidence type="ECO:0000259" key="2">
    <source>
        <dbReference type="PROSITE" id="PS51352"/>
    </source>
</evidence>
<dbReference type="SUPFAM" id="SSF52833">
    <property type="entry name" value="Thioredoxin-like"/>
    <property type="match status" value="1"/>
</dbReference>